<dbReference type="InterPro" id="IPR036990">
    <property type="entry name" value="M14A-like_propep"/>
</dbReference>
<feature type="domain" description="Peptidase M14" evidence="15">
    <location>
        <begin position="73"/>
        <end position="173"/>
    </location>
</feature>
<evidence type="ECO:0000256" key="9">
    <source>
        <dbReference type="ARBA" id="ARBA00022833"/>
    </source>
</evidence>
<dbReference type="PANTHER" id="PTHR11705">
    <property type="entry name" value="PROTEASE FAMILY M14 CARBOXYPEPTIDASE A,B"/>
    <property type="match status" value="1"/>
</dbReference>
<keyword evidence="9" id="KW-0862">Zinc</keyword>
<accession>A0A820ICD4</accession>
<dbReference type="InterPro" id="IPR003146">
    <property type="entry name" value="M14A_act_pep"/>
</dbReference>
<evidence type="ECO:0000256" key="13">
    <source>
        <dbReference type="ARBA" id="ARBA00023157"/>
    </source>
</evidence>
<dbReference type="GO" id="GO:0005615">
    <property type="term" value="C:extracellular space"/>
    <property type="evidence" value="ECO:0007669"/>
    <property type="project" value="TreeGrafter"/>
</dbReference>
<keyword evidence="10" id="KW-0843">Virulence</keyword>
<dbReference type="Pfam" id="PF00246">
    <property type="entry name" value="Peptidase_M14"/>
    <property type="match status" value="1"/>
</dbReference>
<dbReference type="GO" id="GO:0006508">
    <property type="term" value="P:proteolysis"/>
    <property type="evidence" value="ECO:0007669"/>
    <property type="project" value="UniProtKB-KW"/>
</dbReference>
<proteinExistence type="inferred from homology"/>
<keyword evidence="8" id="KW-0378">Hydrolase</keyword>
<dbReference type="SUPFAM" id="SSF54897">
    <property type="entry name" value="Protease propeptides/inhibitors"/>
    <property type="match status" value="1"/>
</dbReference>
<comment type="similarity">
    <text evidence="3 14">Belongs to the peptidase M14 family.</text>
</comment>
<evidence type="ECO:0000256" key="6">
    <source>
        <dbReference type="ARBA" id="ARBA00022723"/>
    </source>
</evidence>
<sequence>IHFWSEKLQTNIPIDVSIAPESVNSFSEYLSSDNMKIKYDVIMKDIGSVIEEQQLVRKLSPSYEKANEFAYDKYHPLDEIHSWIDTMVETYPSLATSFVIGQSYENRPLKGLKISSNKTAVKLDSTPVNQKKAVWWDGGIHAREWISPATNIYIAYALLSNYGKDSGAILTSI</sequence>
<evidence type="ECO:0000256" key="4">
    <source>
        <dbReference type="ARBA" id="ARBA00022645"/>
    </source>
</evidence>
<evidence type="ECO:0000256" key="14">
    <source>
        <dbReference type="PROSITE-ProRule" id="PRU01379"/>
    </source>
</evidence>
<dbReference type="Pfam" id="PF02244">
    <property type="entry name" value="Propep_M14"/>
    <property type="match status" value="1"/>
</dbReference>
<dbReference type="EMBL" id="CAJOBD010037781">
    <property type="protein sequence ID" value="CAF4308004.1"/>
    <property type="molecule type" value="Genomic_DNA"/>
</dbReference>
<organism evidence="16 17">
    <name type="scientific">Rotaria sordida</name>
    <dbReference type="NCBI Taxonomy" id="392033"/>
    <lineage>
        <taxon>Eukaryota</taxon>
        <taxon>Metazoa</taxon>
        <taxon>Spiralia</taxon>
        <taxon>Gnathifera</taxon>
        <taxon>Rotifera</taxon>
        <taxon>Eurotatoria</taxon>
        <taxon>Bdelloidea</taxon>
        <taxon>Philodinida</taxon>
        <taxon>Philodinidae</taxon>
        <taxon>Rotaria</taxon>
    </lineage>
</organism>
<evidence type="ECO:0000256" key="1">
    <source>
        <dbReference type="ARBA" id="ARBA00001947"/>
    </source>
</evidence>
<keyword evidence="13" id="KW-1015">Disulfide bond</keyword>
<dbReference type="SUPFAM" id="SSF53187">
    <property type="entry name" value="Zn-dependent exopeptidases"/>
    <property type="match status" value="1"/>
</dbReference>
<comment type="caution">
    <text evidence="14">Lacks conserved residue(s) required for the propagation of feature annotation.</text>
</comment>
<dbReference type="FunFam" id="3.40.630.10:FF:000084">
    <property type="entry name" value="Carboxypeptidase B2"/>
    <property type="match status" value="1"/>
</dbReference>
<evidence type="ECO:0000256" key="8">
    <source>
        <dbReference type="ARBA" id="ARBA00022801"/>
    </source>
</evidence>
<comment type="caution">
    <text evidence="16">The sequence shown here is derived from an EMBL/GenBank/DDBJ whole genome shotgun (WGS) entry which is preliminary data.</text>
</comment>
<gene>
    <name evidence="16" type="ORF">JBS370_LOCUS40619</name>
</gene>
<dbReference type="Gene3D" id="3.40.630.10">
    <property type="entry name" value="Zn peptidases"/>
    <property type="match status" value="1"/>
</dbReference>
<keyword evidence="11" id="KW-0482">Metalloprotease</keyword>
<keyword evidence="5" id="KW-0645">Protease</keyword>
<dbReference type="GO" id="GO:0004181">
    <property type="term" value="F:metallocarboxypeptidase activity"/>
    <property type="evidence" value="ECO:0007669"/>
    <property type="project" value="InterPro"/>
</dbReference>
<evidence type="ECO:0000256" key="3">
    <source>
        <dbReference type="ARBA" id="ARBA00005988"/>
    </source>
</evidence>
<evidence type="ECO:0000256" key="10">
    <source>
        <dbReference type="ARBA" id="ARBA00023026"/>
    </source>
</evidence>
<dbReference type="Proteomes" id="UP000663836">
    <property type="component" value="Unassembled WGS sequence"/>
</dbReference>
<dbReference type="PROSITE" id="PS52035">
    <property type="entry name" value="PEPTIDASE_M14"/>
    <property type="match status" value="1"/>
</dbReference>
<dbReference type="Gene3D" id="3.30.70.340">
    <property type="entry name" value="Metallocarboxypeptidase-like"/>
    <property type="match status" value="1"/>
</dbReference>
<name>A0A820ICD4_9BILA</name>
<evidence type="ECO:0000259" key="15">
    <source>
        <dbReference type="PROSITE" id="PS52035"/>
    </source>
</evidence>
<comment type="function">
    <text evidence="2">Extracellular metalloprotease that contributes to pathogenicity.</text>
</comment>
<reference evidence="16" key="1">
    <citation type="submission" date="2021-02" db="EMBL/GenBank/DDBJ databases">
        <authorList>
            <person name="Nowell W R."/>
        </authorList>
    </citation>
    <scope>NUCLEOTIDE SEQUENCE</scope>
</reference>
<feature type="non-terminal residue" evidence="16">
    <location>
        <position position="173"/>
    </location>
</feature>
<dbReference type="InterPro" id="IPR000834">
    <property type="entry name" value="Peptidase_M14"/>
</dbReference>
<dbReference type="AlphaFoldDB" id="A0A820ICD4"/>
<evidence type="ECO:0000256" key="2">
    <source>
        <dbReference type="ARBA" id="ARBA00003091"/>
    </source>
</evidence>
<protein>
    <recommendedName>
        <fullName evidence="15">Peptidase M14 domain-containing protein</fullName>
    </recommendedName>
</protein>
<evidence type="ECO:0000256" key="12">
    <source>
        <dbReference type="ARBA" id="ARBA00023145"/>
    </source>
</evidence>
<comment type="cofactor">
    <cofactor evidence="1">
        <name>Zn(2+)</name>
        <dbReference type="ChEBI" id="CHEBI:29105"/>
    </cofactor>
</comment>
<evidence type="ECO:0000313" key="16">
    <source>
        <dbReference type="EMBL" id="CAF4308004.1"/>
    </source>
</evidence>
<dbReference type="PANTHER" id="PTHR11705:SF143">
    <property type="entry name" value="SLL0236 PROTEIN"/>
    <property type="match status" value="1"/>
</dbReference>
<evidence type="ECO:0000313" key="17">
    <source>
        <dbReference type="Proteomes" id="UP000663836"/>
    </source>
</evidence>
<evidence type="ECO:0000256" key="7">
    <source>
        <dbReference type="ARBA" id="ARBA00022729"/>
    </source>
</evidence>
<keyword evidence="6" id="KW-0479">Metal-binding</keyword>
<keyword evidence="12" id="KW-0865">Zymogen</keyword>
<dbReference type="GO" id="GO:0008270">
    <property type="term" value="F:zinc ion binding"/>
    <property type="evidence" value="ECO:0007669"/>
    <property type="project" value="InterPro"/>
</dbReference>
<evidence type="ECO:0000256" key="5">
    <source>
        <dbReference type="ARBA" id="ARBA00022670"/>
    </source>
</evidence>
<keyword evidence="4" id="KW-0121">Carboxypeptidase</keyword>
<evidence type="ECO:0000256" key="11">
    <source>
        <dbReference type="ARBA" id="ARBA00023049"/>
    </source>
</evidence>
<keyword evidence="7" id="KW-0732">Signal</keyword>